<dbReference type="PANTHER" id="PTHR33525">
    <property type="match status" value="1"/>
</dbReference>
<sequence>MDNALSGWIERLSSKALPAMALTRQRVLQLLDSPNTTHADLQRIIARDPGFTLAIFRQFSALPYPPREPVTNLAHAIALLGIEPTTRADRQLPNLDKQLTGEARSSLYDCYSRAGHAAWYAYNWGHDLRLGNPEEMAIAALLHELGEMLLWTYADSEMERVKTLVRRGMRQATAEEAILGFTLQQLSLQLAEQWNLPPLTGQALQPTGAFQIRSLAVMLASALARESRNSWRSEQTAELIELAAALNGLEPDRGHAYIHALTAGAARNLSGLPFPLTVYALLEPCPVRPLGPKLPGKKALTSTPPAPAVNAAARMNETRATTEKPAIHRRPAAASDSSRLQASLSHIFRELRTTAGVERVMFAMLTPDRKTIKVKFISGAESSSPLRQFQHPVGERHLLTLLLKKPQHIWLHDRNRKQLLPLMNDQLRTTLDTRGFYMSSLIIKNRPIGILYADRSDDIPLDNQGFINFKSLTQRLSNELSGNSESNRPSTLLTDRGVV</sequence>
<proteinExistence type="predicted"/>
<evidence type="ECO:0000313" key="4">
    <source>
        <dbReference type="Proteomes" id="UP000235015"/>
    </source>
</evidence>
<dbReference type="Proteomes" id="UP000235015">
    <property type="component" value="Unassembled WGS sequence"/>
</dbReference>
<dbReference type="InterPro" id="IPR052340">
    <property type="entry name" value="RNase_Y/CdgJ"/>
</dbReference>
<feature type="domain" description="HDOD" evidence="2">
    <location>
        <begin position="17"/>
        <end position="210"/>
    </location>
</feature>
<dbReference type="PROSITE" id="PS51833">
    <property type="entry name" value="HDOD"/>
    <property type="match status" value="1"/>
</dbReference>
<dbReference type="SUPFAM" id="SSF55781">
    <property type="entry name" value="GAF domain-like"/>
    <property type="match status" value="1"/>
</dbReference>
<dbReference type="Gene3D" id="3.30.450.40">
    <property type="match status" value="1"/>
</dbReference>
<dbReference type="EMBL" id="PKUN01000022">
    <property type="protein sequence ID" value="PLX60927.1"/>
    <property type="molecule type" value="Genomic_DNA"/>
</dbReference>
<name>A0A2N6CUS9_9GAMM</name>
<accession>A0A2N6CUS9</accession>
<dbReference type="AlphaFoldDB" id="A0A2N6CUS9"/>
<dbReference type="RefSeq" id="WP_029131756.1">
    <property type="nucleotide sequence ID" value="NZ_CAXXYC010000004.1"/>
</dbReference>
<comment type="caution">
    <text evidence="3">The sequence shown here is derived from an EMBL/GenBank/DDBJ whole genome shotgun (WGS) entry which is preliminary data.</text>
</comment>
<evidence type="ECO:0000256" key="1">
    <source>
        <dbReference type="SAM" id="MobiDB-lite"/>
    </source>
</evidence>
<dbReference type="InterPro" id="IPR029016">
    <property type="entry name" value="GAF-like_dom_sf"/>
</dbReference>
<dbReference type="PANTHER" id="PTHR33525:SF4">
    <property type="entry name" value="CYCLIC DI-GMP PHOSPHODIESTERASE CDGJ"/>
    <property type="match status" value="1"/>
</dbReference>
<feature type="region of interest" description="Disordered" evidence="1">
    <location>
        <begin position="479"/>
        <end position="499"/>
    </location>
</feature>
<evidence type="ECO:0000259" key="2">
    <source>
        <dbReference type="PROSITE" id="PS51833"/>
    </source>
</evidence>
<evidence type="ECO:0000313" key="3">
    <source>
        <dbReference type="EMBL" id="PLX60927.1"/>
    </source>
</evidence>
<reference evidence="3 4" key="1">
    <citation type="submission" date="2017-11" db="EMBL/GenBank/DDBJ databases">
        <title>Genome-resolved metagenomics identifies genetic mobility, metabolic interactions, and unexpected diversity in perchlorate-reducing communities.</title>
        <authorList>
            <person name="Barnum T.P."/>
            <person name="Figueroa I.A."/>
            <person name="Carlstrom C.I."/>
            <person name="Lucas L.N."/>
            <person name="Engelbrektson A.L."/>
            <person name="Coates J.D."/>
        </authorList>
    </citation>
    <scope>NUCLEOTIDE SEQUENCE [LARGE SCALE GENOMIC DNA]</scope>
    <source>
        <strain evidence="3">BM301</strain>
    </source>
</reference>
<dbReference type="Gene3D" id="1.10.3210.10">
    <property type="entry name" value="Hypothetical protein af1432"/>
    <property type="match status" value="1"/>
</dbReference>
<dbReference type="InterPro" id="IPR013976">
    <property type="entry name" value="HDOD"/>
</dbReference>
<gene>
    <name evidence="3" type="ORF">C0630_12725</name>
</gene>
<dbReference type="SUPFAM" id="SSF109604">
    <property type="entry name" value="HD-domain/PDEase-like"/>
    <property type="match status" value="1"/>
</dbReference>
<protein>
    <submittedName>
        <fullName evidence="3">HDOD domain-containing protein</fullName>
    </submittedName>
</protein>
<dbReference type="Pfam" id="PF08668">
    <property type="entry name" value="HDOD"/>
    <property type="match status" value="1"/>
</dbReference>
<dbReference type="STRING" id="1111735.GCA_000428045_00123"/>
<organism evidence="3 4">
    <name type="scientific">Sedimenticola selenatireducens</name>
    <dbReference type="NCBI Taxonomy" id="191960"/>
    <lineage>
        <taxon>Bacteria</taxon>
        <taxon>Pseudomonadati</taxon>
        <taxon>Pseudomonadota</taxon>
        <taxon>Gammaproteobacteria</taxon>
        <taxon>Chromatiales</taxon>
        <taxon>Sedimenticolaceae</taxon>
        <taxon>Sedimenticola</taxon>
    </lineage>
</organism>